<keyword evidence="1" id="KW-0175">Coiled coil</keyword>
<reference evidence="2" key="1">
    <citation type="submission" date="2020-03" db="EMBL/GenBank/DDBJ databases">
        <title>The deep terrestrial virosphere.</title>
        <authorList>
            <person name="Holmfeldt K."/>
            <person name="Nilsson E."/>
            <person name="Simone D."/>
            <person name="Lopez-Fernandez M."/>
            <person name="Wu X."/>
            <person name="de Brujin I."/>
            <person name="Lundin D."/>
            <person name="Andersson A."/>
            <person name="Bertilsson S."/>
            <person name="Dopson M."/>
        </authorList>
    </citation>
    <scope>NUCLEOTIDE SEQUENCE</scope>
    <source>
        <strain evidence="2">MM171B02166</strain>
    </source>
</reference>
<dbReference type="AlphaFoldDB" id="A0A6M3M2K6"/>
<dbReference type="EMBL" id="MT143724">
    <property type="protein sequence ID" value="QJB01678.1"/>
    <property type="molecule type" value="Genomic_DNA"/>
</dbReference>
<organism evidence="2">
    <name type="scientific">viral metagenome</name>
    <dbReference type="NCBI Taxonomy" id="1070528"/>
    <lineage>
        <taxon>unclassified sequences</taxon>
        <taxon>metagenomes</taxon>
        <taxon>organismal metagenomes</taxon>
    </lineage>
</organism>
<sequence>MIEGVVLAKKFSPDVNRRELAELLLNWEIEKAALDELEREIRKLVLMLGETQTVGYVRATYSKGRTTYDYELACRNHEADMNPVLVAKHAKTTVDWRAMALESLGLAQAEIPVAKVGEPTVSIGLVK</sequence>
<gene>
    <name evidence="2" type="ORF">MM171B02166_0001</name>
</gene>
<evidence type="ECO:0000313" key="2">
    <source>
        <dbReference type="EMBL" id="QJB01678.1"/>
    </source>
</evidence>
<accession>A0A6M3M2K6</accession>
<evidence type="ECO:0000256" key="1">
    <source>
        <dbReference type="SAM" id="Coils"/>
    </source>
</evidence>
<name>A0A6M3M2K6_9ZZZZ</name>
<protein>
    <submittedName>
        <fullName evidence="2">Uncharacterized protein</fullName>
    </submittedName>
</protein>
<proteinExistence type="predicted"/>
<feature type="coiled-coil region" evidence="1">
    <location>
        <begin position="20"/>
        <end position="54"/>
    </location>
</feature>